<comment type="caution">
    <text evidence="1">The sequence shown here is derived from an EMBL/GenBank/DDBJ whole genome shotgun (WGS) entry which is preliminary data.</text>
</comment>
<dbReference type="Gene3D" id="3.30.420.10">
    <property type="entry name" value="Ribonuclease H-like superfamily/Ribonuclease H"/>
    <property type="match status" value="1"/>
</dbReference>
<evidence type="ECO:0000313" key="1">
    <source>
        <dbReference type="EMBL" id="KAJ8939191.1"/>
    </source>
</evidence>
<sequence>MALRERVRRRRPDLWKTKSWTIHQDNTPAHSALSVKAFFFAKYGITLLEHPSYSRYLAPVKSALKGTRFESVEAVKAKATEVLNQLTKADFQHCFQ</sequence>
<dbReference type="AlphaFoldDB" id="A0AAV8XKH1"/>
<keyword evidence="2" id="KW-1185">Reference proteome</keyword>
<dbReference type="GO" id="GO:0003676">
    <property type="term" value="F:nucleic acid binding"/>
    <property type="evidence" value="ECO:0007669"/>
    <property type="project" value="InterPro"/>
</dbReference>
<dbReference type="InterPro" id="IPR036397">
    <property type="entry name" value="RNaseH_sf"/>
</dbReference>
<evidence type="ECO:0008006" key="3">
    <source>
        <dbReference type="Google" id="ProtNLM"/>
    </source>
</evidence>
<protein>
    <recommendedName>
        <fullName evidence="3">Transposase</fullName>
    </recommendedName>
</protein>
<gene>
    <name evidence="1" type="ORF">NQ318_017088</name>
</gene>
<accession>A0AAV8XKH1</accession>
<organism evidence="1 2">
    <name type="scientific">Aromia moschata</name>
    <dbReference type="NCBI Taxonomy" id="1265417"/>
    <lineage>
        <taxon>Eukaryota</taxon>
        <taxon>Metazoa</taxon>
        <taxon>Ecdysozoa</taxon>
        <taxon>Arthropoda</taxon>
        <taxon>Hexapoda</taxon>
        <taxon>Insecta</taxon>
        <taxon>Pterygota</taxon>
        <taxon>Neoptera</taxon>
        <taxon>Endopterygota</taxon>
        <taxon>Coleoptera</taxon>
        <taxon>Polyphaga</taxon>
        <taxon>Cucujiformia</taxon>
        <taxon>Chrysomeloidea</taxon>
        <taxon>Cerambycidae</taxon>
        <taxon>Cerambycinae</taxon>
        <taxon>Callichromatini</taxon>
        <taxon>Aromia</taxon>
    </lineage>
</organism>
<evidence type="ECO:0000313" key="2">
    <source>
        <dbReference type="Proteomes" id="UP001162162"/>
    </source>
</evidence>
<dbReference type="EMBL" id="JAPWTK010000504">
    <property type="protein sequence ID" value="KAJ8939191.1"/>
    <property type="molecule type" value="Genomic_DNA"/>
</dbReference>
<name>A0AAV8XKH1_9CUCU</name>
<reference evidence="1" key="1">
    <citation type="journal article" date="2023" name="Insect Mol. Biol.">
        <title>Genome sequencing provides insights into the evolution of gene families encoding plant cell wall-degrading enzymes in longhorned beetles.</title>
        <authorList>
            <person name="Shin N.R."/>
            <person name="Okamura Y."/>
            <person name="Kirsch R."/>
            <person name="Pauchet Y."/>
        </authorList>
    </citation>
    <scope>NUCLEOTIDE SEQUENCE</scope>
    <source>
        <strain evidence="1">AMC_N1</strain>
    </source>
</reference>
<proteinExistence type="predicted"/>
<dbReference type="Proteomes" id="UP001162162">
    <property type="component" value="Unassembled WGS sequence"/>
</dbReference>